<proteinExistence type="predicted"/>
<evidence type="ECO:0008006" key="4">
    <source>
        <dbReference type="Google" id="ProtNLM"/>
    </source>
</evidence>
<organism evidence="2 3">
    <name type="scientific">Sphingomonas rosea</name>
    <dbReference type="NCBI Taxonomy" id="335605"/>
    <lineage>
        <taxon>Bacteria</taxon>
        <taxon>Pseudomonadati</taxon>
        <taxon>Pseudomonadota</taxon>
        <taxon>Alphaproteobacteria</taxon>
        <taxon>Sphingomonadales</taxon>
        <taxon>Sphingomonadaceae</taxon>
        <taxon>Sphingomonas</taxon>
    </lineage>
</organism>
<dbReference type="EMBL" id="BAABBR010000001">
    <property type="protein sequence ID" value="GAA4026488.1"/>
    <property type="molecule type" value="Genomic_DNA"/>
</dbReference>
<reference evidence="3" key="1">
    <citation type="journal article" date="2019" name="Int. J. Syst. Evol. Microbiol.">
        <title>The Global Catalogue of Microorganisms (GCM) 10K type strain sequencing project: providing services to taxonomists for standard genome sequencing and annotation.</title>
        <authorList>
            <consortium name="The Broad Institute Genomics Platform"/>
            <consortium name="The Broad Institute Genome Sequencing Center for Infectious Disease"/>
            <person name="Wu L."/>
            <person name="Ma J."/>
        </authorList>
    </citation>
    <scope>NUCLEOTIDE SEQUENCE [LARGE SCALE GENOMIC DNA]</scope>
    <source>
        <strain evidence="3">JCM 17564</strain>
    </source>
</reference>
<feature type="region of interest" description="Disordered" evidence="1">
    <location>
        <begin position="1"/>
        <end position="29"/>
    </location>
</feature>
<gene>
    <name evidence="2" type="ORF">GCM10022281_01330</name>
</gene>
<accession>A0ABP7TI99</accession>
<evidence type="ECO:0000313" key="3">
    <source>
        <dbReference type="Proteomes" id="UP001424459"/>
    </source>
</evidence>
<dbReference type="Proteomes" id="UP001424459">
    <property type="component" value="Unassembled WGS sequence"/>
</dbReference>
<dbReference type="RefSeq" id="WP_344695028.1">
    <property type="nucleotide sequence ID" value="NZ_BAABBR010000001.1"/>
</dbReference>
<protein>
    <recommendedName>
        <fullName evidence="4">Cation transport regulator ChaB</fullName>
    </recommendedName>
</protein>
<dbReference type="InterPro" id="IPR046489">
    <property type="entry name" value="DUF6582"/>
</dbReference>
<name>A0ABP7TI99_9SPHN</name>
<feature type="compositionally biased region" description="Basic and acidic residues" evidence="1">
    <location>
        <begin position="1"/>
        <end position="13"/>
    </location>
</feature>
<keyword evidence="3" id="KW-1185">Reference proteome</keyword>
<evidence type="ECO:0000313" key="2">
    <source>
        <dbReference type="EMBL" id="GAA4026488.1"/>
    </source>
</evidence>
<evidence type="ECO:0000256" key="1">
    <source>
        <dbReference type="SAM" id="MobiDB-lite"/>
    </source>
</evidence>
<comment type="caution">
    <text evidence="2">The sequence shown here is derived from an EMBL/GenBank/DDBJ whole genome shotgun (WGS) entry which is preliminary data.</text>
</comment>
<sequence>MTKLDDKQRDDLKGGQFAFPEQRKEPLEDATHVRNAIARFHQVKGVTDAERDDAWKRIKAAAKKYDVEVSEKSWREIGKD</sequence>
<dbReference type="Pfam" id="PF20223">
    <property type="entry name" value="DUF6582"/>
    <property type="match status" value="1"/>
</dbReference>